<organism evidence="2 3">
    <name type="scientific">Actinomadura bangladeshensis</name>
    <dbReference type="NCBI Taxonomy" id="453573"/>
    <lineage>
        <taxon>Bacteria</taxon>
        <taxon>Bacillati</taxon>
        <taxon>Actinomycetota</taxon>
        <taxon>Actinomycetes</taxon>
        <taxon>Streptosporangiales</taxon>
        <taxon>Thermomonosporaceae</taxon>
        <taxon>Actinomadura</taxon>
    </lineage>
</organism>
<gene>
    <name evidence="2" type="ORF">E1284_25505</name>
</gene>
<keyword evidence="1" id="KW-0812">Transmembrane</keyword>
<keyword evidence="1" id="KW-1133">Transmembrane helix</keyword>
<dbReference type="OrthoDB" id="3483419at2"/>
<name>A0A4R4NVH2_9ACTN</name>
<dbReference type="EMBL" id="SMJW01000148">
    <property type="protein sequence ID" value="TDC12047.1"/>
    <property type="molecule type" value="Genomic_DNA"/>
</dbReference>
<keyword evidence="3" id="KW-1185">Reference proteome</keyword>
<evidence type="ECO:0000256" key="1">
    <source>
        <dbReference type="SAM" id="Phobius"/>
    </source>
</evidence>
<comment type="caution">
    <text evidence="2">The sequence shown here is derived from an EMBL/GenBank/DDBJ whole genome shotgun (WGS) entry which is preliminary data.</text>
</comment>
<evidence type="ECO:0000313" key="2">
    <source>
        <dbReference type="EMBL" id="TDC12047.1"/>
    </source>
</evidence>
<dbReference type="RefSeq" id="WP_131942673.1">
    <property type="nucleotide sequence ID" value="NZ_BAAAMX010000027.1"/>
</dbReference>
<keyword evidence="1" id="KW-0472">Membrane</keyword>
<feature type="transmembrane region" description="Helical" evidence="1">
    <location>
        <begin position="107"/>
        <end position="132"/>
    </location>
</feature>
<reference evidence="2 3" key="1">
    <citation type="submission" date="2019-03" db="EMBL/GenBank/DDBJ databases">
        <title>Draft genome sequences of novel Actinobacteria.</title>
        <authorList>
            <person name="Sahin N."/>
            <person name="Ay H."/>
            <person name="Saygin H."/>
        </authorList>
    </citation>
    <scope>NUCLEOTIDE SEQUENCE [LARGE SCALE GENOMIC DNA]</scope>
    <source>
        <strain evidence="2 3">DSM 45347</strain>
    </source>
</reference>
<dbReference type="AlphaFoldDB" id="A0A4R4NVH2"/>
<protein>
    <submittedName>
        <fullName evidence="2">Uncharacterized protein</fullName>
    </submittedName>
</protein>
<dbReference type="Proteomes" id="UP000295431">
    <property type="component" value="Unassembled WGS sequence"/>
</dbReference>
<feature type="transmembrane region" description="Helical" evidence="1">
    <location>
        <begin position="31"/>
        <end position="55"/>
    </location>
</feature>
<proteinExistence type="predicted"/>
<evidence type="ECO:0000313" key="3">
    <source>
        <dbReference type="Proteomes" id="UP000295431"/>
    </source>
</evidence>
<sequence length="143" mass="14966">MRDLVRYLGVLLLFGVGAVHLYEYAADDYRVIPTIGVLFLLNFIGGVVLGLLLALPLGSLPVIRSVPVAGRAAHALVALVGIAYAAATIIALMISETGTLFGFQEGGYRSAVVAALALESAAVVVLAAFVALETRHLRVQPSH</sequence>
<accession>A0A4R4NVH2</accession>
<feature type="transmembrane region" description="Helical" evidence="1">
    <location>
        <begin position="76"/>
        <end position="95"/>
    </location>
</feature>